<evidence type="ECO:0000313" key="2">
    <source>
        <dbReference type="EMBL" id="CAD9447653.1"/>
    </source>
</evidence>
<feature type="region of interest" description="Disordered" evidence="1">
    <location>
        <begin position="118"/>
        <end position="148"/>
    </location>
</feature>
<reference evidence="2" key="1">
    <citation type="submission" date="2021-01" db="EMBL/GenBank/DDBJ databases">
        <authorList>
            <person name="Corre E."/>
            <person name="Pelletier E."/>
            <person name="Niang G."/>
            <person name="Scheremetjew M."/>
            <person name="Finn R."/>
            <person name="Kale V."/>
            <person name="Holt S."/>
            <person name="Cochrane G."/>
            <person name="Meng A."/>
            <person name="Brown T."/>
            <person name="Cohen L."/>
        </authorList>
    </citation>
    <scope>NUCLEOTIDE SEQUENCE</scope>
    <source>
        <strain evidence="2">UTEX LB 985</strain>
    </source>
</reference>
<name>A0A7S2GDX4_9EUKA</name>
<organism evidence="2">
    <name type="scientific">Haptolina brevifila</name>
    <dbReference type="NCBI Taxonomy" id="156173"/>
    <lineage>
        <taxon>Eukaryota</taxon>
        <taxon>Haptista</taxon>
        <taxon>Haptophyta</taxon>
        <taxon>Prymnesiophyceae</taxon>
        <taxon>Prymnesiales</taxon>
        <taxon>Prymnesiaceae</taxon>
        <taxon>Haptolina</taxon>
    </lineage>
</organism>
<proteinExistence type="predicted"/>
<gene>
    <name evidence="2" type="ORF">CBRE1094_LOCUS14920</name>
</gene>
<sequence>MSASLVGGSAARARETLMDTVSMDDMPSFTRGTISRPLSPPATPQPAAGRRDFAASGCSSGLWSQQGESYTEQWPTAVGSPGQDLHRYNEGPARYIHGPPPVGSKATLDRVVQTSPRGRFLQGVGTGPAMPHPKTRLSCKRSTAGPDPYNVILSGNRWTQRSTMRFTPDNGSHRAPHILGRTAALAFDPYHVGHRNDWRHTSNSIRSMMAHPMPQTPGGSALLPRQLRTPTSNYPSYQRMRGFGDSNELLPMPKTRFGEGRSPFA</sequence>
<feature type="compositionally biased region" description="Polar residues" evidence="1">
    <location>
        <begin position="57"/>
        <end position="67"/>
    </location>
</feature>
<feature type="region of interest" description="Disordered" evidence="1">
    <location>
        <begin position="17"/>
        <end position="67"/>
    </location>
</feature>
<feature type="region of interest" description="Disordered" evidence="1">
    <location>
        <begin position="215"/>
        <end position="265"/>
    </location>
</feature>
<accession>A0A7S2GDX4</accession>
<dbReference type="AlphaFoldDB" id="A0A7S2GDX4"/>
<protein>
    <submittedName>
        <fullName evidence="2">Uncharacterized protein</fullName>
    </submittedName>
</protein>
<evidence type="ECO:0000256" key="1">
    <source>
        <dbReference type="SAM" id="MobiDB-lite"/>
    </source>
</evidence>
<dbReference type="EMBL" id="HBGU01027482">
    <property type="protein sequence ID" value="CAD9447653.1"/>
    <property type="molecule type" value="Transcribed_RNA"/>
</dbReference>